<dbReference type="AlphaFoldDB" id="A0AAF0Y7J6"/>
<dbReference type="InterPro" id="IPR050789">
    <property type="entry name" value="Diverse_Enzym_Activities"/>
</dbReference>
<organism evidence="2 3">
    <name type="scientific">Vanrija pseudolonga</name>
    <dbReference type="NCBI Taxonomy" id="143232"/>
    <lineage>
        <taxon>Eukaryota</taxon>
        <taxon>Fungi</taxon>
        <taxon>Dikarya</taxon>
        <taxon>Basidiomycota</taxon>
        <taxon>Agaricomycotina</taxon>
        <taxon>Tremellomycetes</taxon>
        <taxon>Trichosporonales</taxon>
        <taxon>Trichosporonaceae</taxon>
        <taxon>Vanrija</taxon>
    </lineage>
</organism>
<dbReference type="InterPro" id="IPR012338">
    <property type="entry name" value="Beta-lactam/transpept-like"/>
</dbReference>
<dbReference type="Gene3D" id="3.40.710.10">
    <property type="entry name" value="DD-peptidase/beta-lactamase superfamily"/>
    <property type="match status" value="1"/>
</dbReference>
<evidence type="ECO:0000313" key="2">
    <source>
        <dbReference type="EMBL" id="WOO79171.1"/>
    </source>
</evidence>
<dbReference type="RefSeq" id="XP_062625203.1">
    <property type="nucleotide sequence ID" value="XM_062769219.1"/>
</dbReference>
<name>A0AAF0Y7J6_9TREE</name>
<evidence type="ECO:0000259" key="1">
    <source>
        <dbReference type="Pfam" id="PF00144"/>
    </source>
</evidence>
<evidence type="ECO:0000313" key="3">
    <source>
        <dbReference type="Proteomes" id="UP000827549"/>
    </source>
</evidence>
<proteinExistence type="predicted"/>
<dbReference type="InterPro" id="IPR001466">
    <property type="entry name" value="Beta-lactam-related"/>
</dbReference>
<reference evidence="2" key="1">
    <citation type="submission" date="2023-10" db="EMBL/GenBank/DDBJ databases">
        <authorList>
            <person name="Noh H."/>
        </authorList>
    </citation>
    <scope>NUCLEOTIDE SEQUENCE</scope>
    <source>
        <strain evidence="2">DUCC4014</strain>
    </source>
</reference>
<gene>
    <name evidence="2" type="primary">lovD_0</name>
    <name evidence="2" type="ORF">LOC62_02G002705</name>
</gene>
<sequence length="416" mass="44709">MTVETNTTTTTHAPRVADTGAAALDALLERTVANRDLPAVTFGVIGASGAPIYFAARGEKALGDAAKGQIDETTYLELYSQTKLMVAVAVLQLVDRGVLNLDDTAVVEKHAPELLAQKVLSYDDAGNEVLSPLTGKLTLRTLLTHTSGLAYGFDSPALAKWEAAHKPATSYNPESGVAGFTRPFVFQPGTNWTYSIGIDWAGIILERVTGQSLEEYFTQHIFAPLGLKDLTFYITEANAPRFQVVQTRTESGWEPAKFSYRDRTPGVRYKQLSGGGGLVGTAKDYLLFLQAILAAKEHSNAVVSKAAYDELFRDSLTADVRAKLNARPDKALKQIPGGPAALSWSVGLELNLTDGEFGRKKGSGYWGGAAKTSFWLDPASGIAAVFGTQILGAAFADLGFKAVKDEFERTLYDALE</sequence>
<accession>A0AAF0Y7J6</accession>
<dbReference type="Proteomes" id="UP000827549">
    <property type="component" value="Chromosome 2"/>
</dbReference>
<keyword evidence="2" id="KW-0808">Transferase</keyword>
<protein>
    <submittedName>
        <fullName evidence="2">Acyltransferase LovD</fullName>
    </submittedName>
</protein>
<dbReference type="Pfam" id="PF00144">
    <property type="entry name" value="Beta-lactamase"/>
    <property type="match status" value="1"/>
</dbReference>
<dbReference type="GO" id="GO:0016746">
    <property type="term" value="F:acyltransferase activity"/>
    <property type="evidence" value="ECO:0007669"/>
    <property type="project" value="UniProtKB-KW"/>
</dbReference>
<dbReference type="PANTHER" id="PTHR43283:SF3">
    <property type="entry name" value="BETA-LACTAMASE FAMILY PROTEIN (AFU_ORTHOLOGUE AFUA_5G07500)"/>
    <property type="match status" value="1"/>
</dbReference>
<keyword evidence="2" id="KW-0012">Acyltransferase</keyword>
<feature type="domain" description="Beta-lactamase-related" evidence="1">
    <location>
        <begin position="24"/>
        <end position="392"/>
    </location>
</feature>
<dbReference type="PANTHER" id="PTHR43283">
    <property type="entry name" value="BETA-LACTAMASE-RELATED"/>
    <property type="match status" value="1"/>
</dbReference>
<dbReference type="EMBL" id="CP086715">
    <property type="protein sequence ID" value="WOO79171.1"/>
    <property type="molecule type" value="Genomic_DNA"/>
</dbReference>
<dbReference type="GeneID" id="87805952"/>
<dbReference type="SUPFAM" id="SSF56601">
    <property type="entry name" value="beta-lactamase/transpeptidase-like"/>
    <property type="match status" value="1"/>
</dbReference>
<keyword evidence="3" id="KW-1185">Reference proteome</keyword>